<dbReference type="EMBL" id="DVOL01000064">
    <property type="protein sequence ID" value="HIV10986.1"/>
    <property type="molecule type" value="Genomic_DNA"/>
</dbReference>
<evidence type="ECO:0000256" key="1">
    <source>
        <dbReference type="SAM" id="SignalP"/>
    </source>
</evidence>
<accession>A0A9D1NRN1</accession>
<evidence type="ECO:0000313" key="2">
    <source>
        <dbReference type="EMBL" id="HIV10986.1"/>
    </source>
</evidence>
<dbReference type="AlphaFoldDB" id="A0A9D1NRN1"/>
<feature type="chain" id="PRO_5038758436" evidence="1">
    <location>
        <begin position="23"/>
        <end position="150"/>
    </location>
</feature>
<comment type="caution">
    <text evidence="2">The sequence shown here is derived from an EMBL/GenBank/DDBJ whole genome shotgun (WGS) entry which is preliminary data.</text>
</comment>
<sequence>MKKIFVFITAIVMSISIMPVYATDSYALNNSELCCDTVYNSLIEPRISFFSCPVNGCGGTVYLDCSGVMASDNTLASFSCTFSAHNYFEDCNHYVVYYHNEGRCNRCLAPLAYLISHYAFSPATHVHSYKHVYSVGNGTYATEYIASCRI</sequence>
<dbReference type="Proteomes" id="UP000823960">
    <property type="component" value="Unassembled WGS sequence"/>
</dbReference>
<reference evidence="2" key="2">
    <citation type="journal article" date="2021" name="PeerJ">
        <title>Extensive microbial diversity within the chicken gut microbiome revealed by metagenomics and culture.</title>
        <authorList>
            <person name="Gilroy R."/>
            <person name="Ravi A."/>
            <person name="Getino M."/>
            <person name="Pursley I."/>
            <person name="Horton D.L."/>
            <person name="Alikhan N.F."/>
            <person name="Baker D."/>
            <person name="Gharbi K."/>
            <person name="Hall N."/>
            <person name="Watson M."/>
            <person name="Adriaenssens E.M."/>
            <person name="Foster-Nyarko E."/>
            <person name="Jarju S."/>
            <person name="Secka A."/>
            <person name="Antonio M."/>
            <person name="Oren A."/>
            <person name="Chaudhuri R.R."/>
            <person name="La Ragione R."/>
            <person name="Hildebrand F."/>
            <person name="Pallen M.J."/>
        </authorList>
    </citation>
    <scope>NUCLEOTIDE SEQUENCE</scope>
    <source>
        <strain evidence="2">1370</strain>
    </source>
</reference>
<organism evidence="2 3">
    <name type="scientific">Candidatus Faeciplasma avium</name>
    <dbReference type="NCBI Taxonomy" id="2840798"/>
    <lineage>
        <taxon>Bacteria</taxon>
        <taxon>Bacillati</taxon>
        <taxon>Bacillota</taxon>
        <taxon>Clostridia</taxon>
        <taxon>Eubacteriales</taxon>
        <taxon>Oscillospiraceae</taxon>
        <taxon>Oscillospiraceae incertae sedis</taxon>
        <taxon>Candidatus Faeciplasma</taxon>
    </lineage>
</organism>
<reference evidence="2" key="1">
    <citation type="submission" date="2020-10" db="EMBL/GenBank/DDBJ databases">
        <authorList>
            <person name="Gilroy R."/>
        </authorList>
    </citation>
    <scope>NUCLEOTIDE SEQUENCE</scope>
    <source>
        <strain evidence="2">1370</strain>
    </source>
</reference>
<protein>
    <submittedName>
        <fullName evidence="2">Uncharacterized protein</fullName>
    </submittedName>
</protein>
<keyword evidence="1" id="KW-0732">Signal</keyword>
<proteinExistence type="predicted"/>
<evidence type="ECO:0000313" key="3">
    <source>
        <dbReference type="Proteomes" id="UP000823960"/>
    </source>
</evidence>
<gene>
    <name evidence="2" type="ORF">IAD28_04775</name>
</gene>
<feature type="signal peptide" evidence="1">
    <location>
        <begin position="1"/>
        <end position="22"/>
    </location>
</feature>
<name>A0A9D1NRN1_9FIRM</name>